<reference evidence="8" key="1">
    <citation type="submission" date="2019-10" db="EMBL/GenBank/DDBJ databases">
        <authorList>
            <person name="Zhang R."/>
            <person name="Pan Y."/>
            <person name="Wang J."/>
            <person name="Ma R."/>
            <person name="Yu S."/>
        </authorList>
    </citation>
    <scope>NUCLEOTIDE SEQUENCE</scope>
    <source>
        <strain evidence="8">LA-IB0</strain>
        <tissue evidence="8">Leaf</tissue>
    </source>
</reference>
<dbReference type="SFLD" id="SFLDG01152">
    <property type="entry name" value="Main.3:_Omega-_and_Tau-like"/>
    <property type="match status" value="1"/>
</dbReference>
<dbReference type="InterPro" id="IPR036249">
    <property type="entry name" value="Thioredoxin-like_sf"/>
</dbReference>
<accession>A0AAV6WU06</accession>
<dbReference type="FunFam" id="3.40.30.10:FF:000014">
    <property type="entry name" value="Tau class glutathione S-transferase"/>
    <property type="match status" value="1"/>
</dbReference>
<dbReference type="CDD" id="cd03185">
    <property type="entry name" value="GST_C_Tau"/>
    <property type="match status" value="1"/>
</dbReference>
<dbReference type="SUPFAM" id="SSF52833">
    <property type="entry name" value="Thioredoxin-like"/>
    <property type="match status" value="1"/>
</dbReference>
<dbReference type="GO" id="GO:0006749">
    <property type="term" value="P:glutathione metabolic process"/>
    <property type="evidence" value="ECO:0007669"/>
    <property type="project" value="InterPro"/>
</dbReference>
<dbReference type="PROSITE" id="PS50404">
    <property type="entry name" value="GST_NTER"/>
    <property type="match status" value="1"/>
</dbReference>
<dbReference type="EMBL" id="WHWC01000014">
    <property type="protein sequence ID" value="KAG8370418.1"/>
    <property type="molecule type" value="Genomic_DNA"/>
</dbReference>
<comment type="similarity">
    <text evidence="1">Belongs to the GST superfamily. HSP26 family.</text>
</comment>
<dbReference type="PROSITE" id="PS50405">
    <property type="entry name" value="GST_CTER"/>
    <property type="match status" value="1"/>
</dbReference>
<dbReference type="InterPro" id="IPR040079">
    <property type="entry name" value="Glutathione_S-Trfase"/>
</dbReference>
<proteinExistence type="inferred from homology"/>
<protein>
    <recommendedName>
        <fullName evidence="5">Probable glutathione S-transferase</fullName>
        <ecNumber evidence="2">2.5.1.18</ecNumber>
    </recommendedName>
</protein>
<dbReference type="Gene3D" id="3.40.30.10">
    <property type="entry name" value="Glutaredoxin"/>
    <property type="match status" value="1"/>
</dbReference>
<evidence type="ECO:0000259" key="6">
    <source>
        <dbReference type="PROSITE" id="PS50404"/>
    </source>
</evidence>
<dbReference type="InterPro" id="IPR045074">
    <property type="entry name" value="GST_C_Tau"/>
</dbReference>
<dbReference type="Gene3D" id="1.20.1050.10">
    <property type="match status" value="1"/>
</dbReference>
<dbReference type="FunFam" id="1.20.1050.10:FF:000012">
    <property type="entry name" value="Tau class glutathione S-transferase"/>
    <property type="match status" value="1"/>
</dbReference>
<dbReference type="InterPro" id="IPR036282">
    <property type="entry name" value="Glutathione-S-Trfase_C_sf"/>
</dbReference>
<sequence length="232" mass="27169">MEKKSEDCVKLVGFWSSPYVHRVRWALKLKGVEYEYIEEDIFNRTSLLSELNPVYGKVPVLVHNGKPLPESLIILEYIDEIWDHNPLLPFDPYERSQVRFWAKFSEEKLLLLTGLALCSEGEKQERAVKLSIEALEKIEQILKGKIFFGGDKIGYLDLIIGFISYMLPIWEEVASVKILDPLKFPAIAAWTDNFMNNEVIKSELLPYSKDEMIRYFEWRRKELIPVFASYQL</sequence>
<organism evidence="8 9">
    <name type="scientific">Buddleja alternifolia</name>
    <dbReference type="NCBI Taxonomy" id="168488"/>
    <lineage>
        <taxon>Eukaryota</taxon>
        <taxon>Viridiplantae</taxon>
        <taxon>Streptophyta</taxon>
        <taxon>Embryophyta</taxon>
        <taxon>Tracheophyta</taxon>
        <taxon>Spermatophyta</taxon>
        <taxon>Magnoliopsida</taxon>
        <taxon>eudicotyledons</taxon>
        <taxon>Gunneridae</taxon>
        <taxon>Pentapetalae</taxon>
        <taxon>asterids</taxon>
        <taxon>lamiids</taxon>
        <taxon>Lamiales</taxon>
        <taxon>Scrophulariaceae</taxon>
        <taxon>Buddlejeae</taxon>
        <taxon>Buddleja</taxon>
    </lineage>
</organism>
<dbReference type="InterPro" id="IPR045073">
    <property type="entry name" value="Omega/Tau-like"/>
</dbReference>
<dbReference type="GO" id="GO:0004364">
    <property type="term" value="F:glutathione transferase activity"/>
    <property type="evidence" value="ECO:0007669"/>
    <property type="project" value="UniProtKB-EC"/>
</dbReference>
<name>A0AAV6WU06_9LAMI</name>
<dbReference type="PANTHER" id="PTHR11260:SF474">
    <property type="entry name" value="GLUTATHIONE TRANSFERASE"/>
    <property type="match status" value="1"/>
</dbReference>
<evidence type="ECO:0000256" key="4">
    <source>
        <dbReference type="ARBA" id="ARBA00047960"/>
    </source>
</evidence>
<evidence type="ECO:0000256" key="3">
    <source>
        <dbReference type="ARBA" id="ARBA00022679"/>
    </source>
</evidence>
<dbReference type="InterPro" id="IPR004046">
    <property type="entry name" value="GST_C"/>
</dbReference>
<gene>
    <name evidence="8" type="ORF">BUALT_Bualt14G0114800</name>
</gene>
<dbReference type="Proteomes" id="UP000826271">
    <property type="component" value="Unassembled WGS sequence"/>
</dbReference>
<comment type="catalytic activity">
    <reaction evidence="4">
        <text>RX + glutathione = an S-substituted glutathione + a halide anion + H(+)</text>
        <dbReference type="Rhea" id="RHEA:16437"/>
        <dbReference type="ChEBI" id="CHEBI:15378"/>
        <dbReference type="ChEBI" id="CHEBI:16042"/>
        <dbReference type="ChEBI" id="CHEBI:17792"/>
        <dbReference type="ChEBI" id="CHEBI:57925"/>
        <dbReference type="ChEBI" id="CHEBI:90779"/>
        <dbReference type="EC" id="2.5.1.18"/>
    </reaction>
</comment>
<dbReference type="SUPFAM" id="SSF47616">
    <property type="entry name" value="GST C-terminal domain-like"/>
    <property type="match status" value="1"/>
</dbReference>
<dbReference type="GO" id="GO:0005737">
    <property type="term" value="C:cytoplasm"/>
    <property type="evidence" value="ECO:0007669"/>
    <property type="project" value="TreeGrafter"/>
</dbReference>
<dbReference type="SFLD" id="SFLDG00358">
    <property type="entry name" value="Main_(cytGST)"/>
    <property type="match status" value="1"/>
</dbReference>
<keyword evidence="9" id="KW-1185">Reference proteome</keyword>
<evidence type="ECO:0000256" key="2">
    <source>
        <dbReference type="ARBA" id="ARBA00012452"/>
    </source>
</evidence>
<dbReference type="InterPro" id="IPR010987">
    <property type="entry name" value="Glutathione-S-Trfase_C-like"/>
</dbReference>
<evidence type="ECO:0000313" key="8">
    <source>
        <dbReference type="EMBL" id="KAG8370418.1"/>
    </source>
</evidence>
<dbReference type="SFLD" id="SFLDS00019">
    <property type="entry name" value="Glutathione_Transferase_(cytos"/>
    <property type="match status" value="1"/>
</dbReference>
<evidence type="ECO:0000313" key="9">
    <source>
        <dbReference type="Proteomes" id="UP000826271"/>
    </source>
</evidence>
<dbReference type="EC" id="2.5.1.18" evidence="2"/>
<evidence type="ECO:0000256" key="1">
    <source>
        <dbReference type="ARBA" id="ARBA00009929"/>
    </source>
</evidence>
<dbReference type="AlphaFoldDB" id="A0AAV6WU06"/>
<feature type="domain" description="GST N-terminal" evidence="6">
    <location>
        <begin position="7"/>
        <end position="86"/>
    </location>
</feature>
<evidence type="ECO:0000256" key="5">
    <source>
        <dbReference type="ARBA" id="ARBA00071370"/>
    </source>
</evidence>
<dbReference type="PANTHER" id="PTHR11260">
    <property type="entry name" value="GLUTATHIONE S-TRANSFERASE, GST, SUPERFAMILY, GST DOMAIN CONTAINING"/>
    <property type="match status" value="1"/>
</dbReference>
<feature type="domain" description="GST C-terminal" evidence="7">
    <location>
        <begin position="91"/>
        <end position="216"/>
    </location>
</feature>
<dbReference type="Pfam" id="PF02798">
    <property type="entry name" value="GST_N"/>
    <property type="match status" value="1"/>
</dbReference>
<keyword evidence="3" id="KW-0808">Transferase</keyword>
<dbReference type="InterPro" id="IPR004045">
    <property type="entry name" value="Glutathione_S-Trfase_N"/>
</dbReference>
<dbReference type="Pfam" id="PF00043">
    <property type="entry name" value="GST_C"/>
    <property type="match status" value="1"/>
</dbReference>
<evidence type="ECO:0000259" key="7">
    <source>
        <dbReference type="PROSITE" id="PS50405"/>
    </source>
</evidence>
<dbReference type="CDD" id="cd03058">
    <property type="entry name" value="GST_N_Tau"/>
    <property type="match status" value="1"/>
</dbReference>
<comment type="caution">
    <text evidence="8">The sequence shown here is derived from an EMBL/GenBank/DDBJ whole genome shotgun (WGS) entry which is preliminary data.</text>
</comment>